<dbReference type="EMBL" id="BARS01032011">
    <property type="protein sequence ID" value="GAG24642.1"/>
    <property type="molecule type" value="Genomic_DNA"/>
</dbReference>
<gene>
    <name evidence="1" type="ORF">S01H1_49738</name>
</gene>
<organism evidence="1">
    <name type="scientific">marine sediment metagenome</name>
    <dbReference type="NCBI Taxonomy" id="412755"/>
    <lineage>
        <taxon>unclassified sequences</taxon>
        <taxon>metagenomes</taxon>
        <taxon>ecological metagenomes</taxon>
    </lineage>
</organism>
<sequence length="261" mass="28645">TAIATLSGICGRKFNIHGTGLNTYTLLVAKTGTGKDAIPTFIQKLFYSVADGVHPISHLGAGRFTGPKGIIEQMINARSQINILSEAGLLMQSQAGDGKGITRMLLNAYGRSGAGQYTMAETYSKKEDCIPALSSPSMSIVYESTPETLIDVIHNSGSLENGSLPRQAIFRIFGDKPPLNFEAHKAEINPDVKDRIKELIKSCNVAQTSDIFDVWEIDFGNQDKRLMDLSVYYTDKHNDLADVDSLKSAMYGRCWVKLIKY</sequence>
<reference evidence="1" key="1">
    <citation type="journal article" date="2014" name="Front. Microbiol.">
        <title>High frequency of phylogenetically diverse reductive dehalogenase-homologous genes in deep subseafloor sedimentary metagenomes.</title>
        <authorList>
            <person name="Kawai M."/>
            <person name="Futagami T."/>
            <person name="Toyoda A."/>
            <person name="Takaki Y."/>
            <person name="Nishi S."/>
            <person name="Hori S."/>
            <person name="Arai W."/>
            <person name="Tsubouchi T."/>
            <person name="Morono Y."/>
            <person name="Uchiyama I."/>
            <person name="Ito T."/>
            <person name="Fujiyama A."/>
            <person name="Inagaki F."/>
            <person name="Takami H."/>
        </authorList>
    </citation>
    <scope>NUCLEOTIDE SEQUENCE</scope>
    <source>
        <strain evidence="1">Expedition CK06-06</strain>
    </source>
</reference>
<dbReference type="AlphaFoldDB" id="X0WN38"/>
<proteinExistence type="predicted"/>
<name>X0WN38_9ZZZZ</name>
<feature type="non-terminal residue" evidence="1">
    <location>
        <position position="1"/>
    </location>
</feature>
<accession>X0WN38</accession>
<protein>
    <submittedName>
        <fullName evidence="1">Uncharacterized protein</fullName>
    </submittedName>
</protein>
<evidence type="ECO:0000313" key="1">
    <source>
        <dbReference type="EMBL" id="GAG24642.1"/>
    </source>
</evidence>
<feature type="non-terminal residue" evidence="1">
    <location>
        <position position="261"/>
    </location>
</feature>
<comment type="caution">
    <text evidence="1">The sequence shown here is derived from an EMBL/GenBank/DDBJ whole genome shotgun (WGS) entry which is preliminary data.</text>
</comment>